<keyword evidence="9 13" id="KW-0808">Transferase</keyword>
<accession>A0ABT4IBQ0</accession>
<evidence type="ECO:0000256" key="12">
    <source>
        <dbReference type="ARBA" id="ARBA00049955"/>
    </source>
</evidence>
<dbReference type="Gene3D" id="3.40.50.10950">
    <property type="match status" value="1"/>
</dbReference>
<dbReference type="InterPro" id="IPR002505">
    <property type="entry name" value="PTA_PTB"/>
</dbReference>
<evidence type="ECO:0000256" key="5">
    <source>
        <dbReference type="ARBA" id="ARBA00009786"/>
    </source>
</evidence>
<organism evidence="16 17">
    <name type="scientific">Actinomyces israelii</name>
    <dbReference type="NCBI Taxonomy" id="1659"/>
    <lineage>
        <taxon>Bacteria</taxon>
        <taxon>Bacillati</taxon>
        <taxon>Actinomycetota</taxon>
        <taxon>Actinomycetes</taxon>
        <taxon>Actinomycetales</taxon>
        <taxon>Actinomycetaceae</taxon>
        <taxon>Actinomyces</taxon>
    </lineage>
</organism>
<dbReference type="PANTHER" id="PTHR43356">
    <property type="entry name" value="PHOSPHATE ACETYLTRANSFERASE"/>
    <property type="match status" value="1"/>
</dbReference>
<dbReference type="PANTHER" id="PTHR43356:SF3">
    <property type="entry name" value="PHOSPHATE ACETYLTRANSFERASE"/>
    <property type="match status" value="1"/>
</dbReference>
<sequence length="686" mass="71099">MARSIYIASPSAGTGKSTVALGLVATLTKVVARVGVFRPFVDSRDRGADPFLALLLARSGSSASAADCIGVTWDEYHAAPEESLSRIVSSYRALARDHDVVIIDGSDFTDVAGTPELALNARVAANLGVPVLLVVSGQGSPEDVRGSVEVSIAEIAENHARTVAVVANKCPAATRGTVSAAITGVEGVATTTLPEIPLLTAPSVHEVLEALDGELISGDAALLEREAESVLVAAMDVSHVLERLVEGQLVIVPADRSAALISLAAAQASSSFPSMSGLVLNGGFPVAPHALRLIQGLDMPLPVFTSPLDTFAAASTAGSLTGELAHGSERKVDVAVTTFEQEADVEALLAALEVEPSDVVTPIMFQAELVERARSDRRTIVLPEPDDDRILRAADAILRRGISEVVLLGDETAVRARAAELGLDIAAARVASTSDPELSEKYAAEFARLRAKKGVTLEQARETIQDVSYFGTMMVHMGDADGMVSGAAHTTAHTIVPSFQIIKTKPGTSIVSSVFLMLLEDRVLVYGDCAVNPDPTAEQLADIAISSAATARQFGVDPRVAMLSFSTGTSGKGADVDKVREATEMVRAKAPGLAVEGPIQYDAAVDPVVAAKKAPGSAVAGRANVLIFPDLSSGNIGYKAVQRSSGAIAIGPVLQGLNKPVNDLSRGALVEDIINTVAITAVQAQG</sequence>
<evidence type="ECO:0000256" key="4">
    <source>
        <dbReference type="ARBA" id="ARBA00008756"/>
    </source>
</evidence>
<keyword evidence="10 13" id="KW-0012">Acyltransferase</keyword>
<dbReference type="Pfam" id="PF13500">
    <property type="entry name" value="AAA_26"/>
    <property type="match status" value="1"/>
</dbReference>
<comment type="similarity">
    <text evidence="5 13">In the N-terminal section; belongs to the CobB/CobQ family.</text>
</comment>
<dbReference type="NCBIfam" id="NF004167">
    <property type="entry name" value="PRK05632.1"/>
    <property type="match status" value="1"/>
</dbReference>
<dbReference type="InterPro" id="IPR042112">
    <property type="entry name" value="P_AcTrfase_dom2"/>
</dbReference>
<dbReference type="SUPFAM" id="SSF53659">
    <property type="entry name" value="Isocitrate/Isopropylmalate dehydrogenase-like"/>
    <property type="match status" value="1"/>
</dbReference>
<evidence type="ECO:0000256" key="13">
    <source>
        <dbReference type="PIRNR" id="PIRNR006107"/>
    </source>
</evidence>
<dbReference type="Pfam" id="PF01515">
    <property type="entry name" value="PTA_PTB"/>
    <property type="match status" value="1"/>
</dbReference>
<dbReference type="NCBIfam" id="NF007233">
    <property type="entry name" value="PRK09653.1"/>
    <property type="match status" value="1"/>
</dbReference>
<proteinExistence type="inferred from homology"/>
<protein>
    <recommendedName>
        <fullName evidence="7 13">Phosphate acetyltransferase</fullName>
        <ecNumber evidence="6 13">2.3.1.8</ecNumber>
    </recommendedName>
    <alternativeName>
        <fullName evidence="11 13">Phosphotransacetylase</fullName>
    </alternativeName>
</protein>
<keyword evidence="17" id="KW-1185">Reference proteome</keyword>
<dbReference type="Pfam" id="PF07085">
    <property type="entry name" value="DRTGG"/>
    <property type="match status" value="1"/>
</dbReference>
<dbReference type="SUPFAM" id="SSF75138">
    <property type="entry name" value="HprK N-terminal domain-like"/>
    <property type="match status" value="1"/>
</dbReference>
<dbReference type="PIRSF" id="PIRSF006107">
    <property type="entry name" value="PhpActrans_proteobac"/>
    <property type="match status" value="1"/>
</dbReference>
<evidence type="ECO:0000256" key="8">
    <source>
        <dbReference type="ARBA" id="ARBA00022490"/>
    </source>
</evidence>
<dbReference type="InterPro" id="IPR016475">
    <property type="entry name" value="P-Actrans_bac"/>
</dbReference>
<dbReference type="RefSeq" id="WP_268918441.1">
    <property type="nucleotide sequence ID" value="NZ_CP124548.1"/>
</dbReference>
<name>A0ABT4IBQ0_9ACTO</name>
<comment type="subcellular location">
    <subcellularLocation>
        <location evidence="2 13">Cytoplasm</location>
    </subcellularLocation>
</comment>
<evidence type="ECO:0000256" key="9">
    <source>
        <dbReference type="ARBA" id="ARBA00022679"/>
    </source>
</evidence>
<dbReference type="Gene3D" id="3.40.50.10750">
    <property type="entry name" value="Isocitrate/Isopropylmalate dehydrogenase-like"/>
    <property type="match status" value="1"/>
</dbReference>
<dbReference type="InterPro" id="IPR028979">
    <property type="entry name" value="Ser_kin/Pase_Hpr-like_N_sf"/>
</dbReference>
<dbReference type="InterPro" id="IPR042113">
    <property type="entry name" value="P_AcTrfase_dom1"/>
</dbReference>
<comment type="domain">
    <text evidence="13">The N-terminal region seems to be important for proper quaternary structure. The C-terminal region contains the substrate-binding site.</text>
</comment>
<evidence type="ECO:0000256" key="1">
    <source>
        <dbReference type="ARBA" id="ARBA00000705"/>
    </source>
</evidence>
<evidence type="ECO:0000256" key="2">
    <source>
        <dbReference type="ARBA" id="ARBA00004496"/>
    </source>
</evidence>
<comment type="similarity">
    <text evidence="4 13">In the C-terminal section; belongs to the phosphate acetyltransferase and butyryltransferase family.</text>
</comment>
<dbReference type="Proteomes" id="UP001072034">
    <property type="component" value="Unassembled WGS sequence"/>
</dbReference>
<dbReference type="GO" id="GO:0008959">
    <property type="term" value="F:phosphate acetyltransferase activity"/>
    <property type="evidence" value="ECO:0007669"/>
    <property type="project" value="UniProtKB-EC"/>
</dbReference>
<evidence type="ECO:0000259" key="15">
    <source>
        <dbReference type="Pfam" id="PF07085"/>
    </source>
</evidence>
<dbReference type="InterPro" id="IPR004614">
    <property type="entry name" value="P_AcTrfase"/>
</dbReference>
<feature type="domain" description="DRTGG" evidence="15">
    <location>
        <begin position="206"/>
        <end position="316"/>
    </location>
</feature>
<reference evidence="16" key="1">
    <citation type="submission" date="2022-10" db="EMBL/GenBank/DDBJ databases">
        <title>Genome sequence of Actinomyces israelii ATCC 10048.</title>
        <authorList>
            <person name="Watt R.M."/>
            <person name="Tong W.M."/>
        </authorList>
    </citation>
    <scope>NUCLEOTIDE SEQUENCE</scope>
    <source>
        <strain evidence="16">ATCC 10048</strain>
    </source>
</reference>
<dbReference type="SUPFAM" id="SSF52540">
    <property type="entry name" value="P-loop containing nucleoside triphosphate hydrolases"/>
    <property type="match status" value="1"/>
</dbReference>
<comment type="caution">
    <text evidence="16">The sequence shown here is derived from an EMBL/GenBank/DDBJ whole genome shotgun (WGS) entry which is preliminary data.</text>
</comment>
<comment type="pathway">
    <text evidence="3 13">Metabolic intermediate biosynthesis; acetyl-CoA biosynthesis; acetyl-CoA from acetate: step 2/2.</text>
</comment>
<evidence type="ECO:0000256" key="3">
    <source>
        <dbReference type="ARBA" id="ARBA00004989"/>
    </source>
</evidence>
<dbReference type="EC" id="2.3.1.8" evidence="6 13"/>
<feature type="domain" description="Phosphate acetyl/butaryl transferase" evidence="14">
    <location>
        <begin position="364"/>
        <end position="681"/>
    </location>
</feature>
<evidence type="ECO:0000256" key="10">
    <source>
        <dbReference type="ARBA" id="ARBA00023315"/>
    </source>
</evidence>
<comment type="function">
    <text evidence="12 13">Involved in acetate metabolism.</text>
</comment>
<gene>
    <name evidence="16" type="primary">pta</name>
    <name evidence="16" type="ORF">OHJ16_14065</name>
</gene>
<dbReference type="InterPro" id="IPR010766">
    <property type="entry name" value="DRTGG"/>
</dbReference>
<dbReference type="InterPro" id="IPR027417">
    <property type="entry name" value="P-loop_NTPase"/>
</dbReference>
<evidence type="ECO:0000313" key="16">
    <source>
        <dbReference type="EMBL" id="MCZ0859165.1"/>
    </source>
</evidence>
<dbReference type="InterPro" id="IPR050500">
    <property type="entry name" value="Phos_Acetyltrans/Butyryltrans"/>
</dbReference>
<evidence type="ECO:0000256" key="7">
    <source>
        <dbReference type="ARBA" id="ARBA00021528"/>
    </source>
</evidence>
<dbReference type="EMBL" id="JAPTMY010000041">
    <property type="protein sequence ID" value="MCZ0859165.1"/>
    <property type="molecule type" value="Genomic_DNA"/>
</dbReference>
<evidence type="ECO:0000256" key="11">
    <source>
        <dbReference type="ARBA" id="ARBA00031108"/>
    </source>
</evidence>
<evidence type="ECO:0000313" key="17">
    <source>
        <dbReference type="Proteomes" id="UP001072034"/>
    </source>
</evidence>
<dbReference type="CDD" id="cd03109">
    <property type="entry name" value="DTBS"/>
    <property type="match status" value="1"/>
</dbReference>
<comment type="catalytic activity">
    <reaction evidence="1 13">
        <text>acetyl-CoA + phosphate = acetyl phosphate + CoA</text>
        <dbReference type="Rhea" id="RHEA:19521"/>
        <dbReference type="ChEBI" id="CHEBI:22191"/>
        <dbReference type="ChEBI" id="CHEBI:43474"/>
        <dbReference type="ChEBI" id="CHEBI:57287"/>
        <dbReference type="ChEBI" id="CHEBI:57288"/>
        <dbReference type="EC" id="2.3.1.8"/>
    </reaction>
</comment>
<dbReference type="Gene3D" id="3.40.1390.20">
    <property type="entry name" value="HprK N-terminal domain-like"/>
    <property type="match status" value="1"/>
</dbReference>
<evidence type="ECO:0000259" key="14">
    <source>
        <dbReference type="Pfam" id="PF01515"/>
    </source>
</evidence>
<keyword evidence="8 13" id="KW-0963">Cytoplasm</keyword>
<dbReference type="Gene3D" id="3.40.50.300">
    <property type="entry name" value="P-loop containing nucleotide triphosphate hydrolases"/>
    <property type="match status" value="1"/>
</dbReference>
<dbReference type="NCBIfam" id="TIGR00651">
    <property type="entry name" value="pta"/>
    <property type="match status" value="1"/>
</dbReference>
<evidence type="ECO:0000256" key="6">
    <source>
        <dbReference type="ARBA" id="ARBA00012707"/>
    </source>
</evidence>